<name>A0AAE1KCM4_PETCI</name>
<gene>
    <name evidence="1" type="ORF">Pcinc_025016</name>
</gene>
<evidence type="ECO:0000313" key="2">
    <source>
        <dbReference type="Proteomes" id="UP001286313"/>
    </source>
</evidence>
<comment type="caution">
    <text evidence="1">The sequence shown here is derived from an EMBL/GenBank/DDBJ whole genome shotgun (WGS) entry which is preliminary data.</text>
</comment>
<keyword evidence="2" id="KW-1185">Reference proteome</keyword>
<protein>
    <submittedName>
        <fullName evidence="1">Uncharacterized protein</fullName>
    </submittedName>
</protein>
<proteinExistence type="predicted"/>
<evidence type="ECO:0000313" key="1">
    <source>
        <dbReference type="EMBL" id="KAK3869692.1"/>
    </source>
</evidence>
<reference evidence="1" key="1">
    <citation type="submission" date="2023-10" db="EMBL/GenBank/DDBJ databases">
        <title>Genome assemblies of two species of porcelain crab, Petrolisthes cinctipes and Petrolisthes manimaculis (Anomura: Porcellanidae).</title>
        <authorList>
            <person name="Angst P."/>
        </authorList>
    </citation>
    <scope>NUCLEOTIDE SEQUENCE</scope>
    <source>
        <strain evidence="1">PB745_01</strain>
        <tissue evidence="1">Gill</tissue>
    </source>
</reference>
<dbReference type="AlphaFoldDB" id="A0AAE1KCM4"/>
<dbReference type="EMBL" id="JAWQEG010002791">
    <property type="protein sequence ID" value="KAK3869692.1"/>
    <property type="molecule type" value="Genomic_DNA"/>
</dbReference>
<sequence length="347" mass="40316">MRRDKLTPVDKKVCEDYEFRGKYLLMCLKKYKQWVSLRNPTMLSRSLYIHSHNDMSGYPKNSHVTRARLEYNKLIIKLCSNNESFIKHYLLATLSVLQNKHYSVKRLRLLFVVLVLLQEEPQLTDPLDMATVVSLCTLPLCNLNTYQYRPLPELLLTVAHCLLGQLRPYEINELDPEQQHILFEFIVKPTLVQVSCWPKEGVDTGPLLNNVVKINFPTSYRPYWFLLALEKTTNLTPDTMLSDLIWLWLSNALNQINKEGSTLNLLYVVPSYLSSLEMYLTKLTHIPPAAECLSALLTRPLRLLPLPQLHTTPTNTLPSLRPPWLEEMCQDPVRVEEEEEELEVEVL</sequence>
<dbReference type="Proteomes" id="UP001286313">
    <property type="component" value="Unassembled WGS sequence"/>
</dbReference>
<accession>A0AAE1KCM4</accession>
<organism evidence="1 2">
    <name type="scientific">Petrolisthes cinctipes</name>
    <name type="common">Flat porcelain crab</name>
    <dbReference type="NCBI Taxonomy" id="88211"/>
    <lineage>
        <taxon>Eukaryota</taxon>
        <taxon>Metazoa</taxon>
        <taxon>Ecdysozoa</taxon>
        <taxon>Arthropoda</taxon>
        <taxon>Crustacea</taxon>
        <taxon>Multicrustacea</taxon>
        <taxon>Malacostraca</taxon>
        <taxon>Eumalacostraca</taxon>
        <taxon>Eucarida</taxon>
        <taxon>Decapoda</taxon>
        <taxon>Pleocyemata</taxon>
        <taxon>Anomura</taxon>
        <taxon>Galatheoidea</taxon>
        <taxon>Porcellanidae</taxon>
        <taxon>Petrolisthes</taxon>
    </lineage>
</organism>